<comment type="caution">
    <text evidence="5">The sequence shown here is derived from an EMBL/GenBank/DDBJ whole genome shotgun (WGS) entry which is preliminary data.</text>
</comment>
<evidence type="ECO:0000313" key="6">
    <source>
        <dbReference type="Proteomes" id="UP000535543"/>
    </source>
</evidence>
<proteinExistence type="predicted"/>
<sequence length="484" mass="50302">MRSALGISAGTEVVCSALLTTTPNGNQAFEYRVMTADDEANTDLGDLVASSIDLMTTHVHTETIHPAGIAVAYRTKEQTQAIRSAVGSRRRDLHLVPEAAAAIAYLRSTGEVAQNATIATFDLGASGLTINVLDQVDGTVLDSRRTTAVSGSTIDALVAGHLLAEHYARERGERPGNSLLTSRARVAKEHLSTNDAVTVDHVAGRPLQLTRVDFEAIIGDQLDDAAEFAKSVFDDAERRPEIVAVIGGGANIPAVRTRLADALEIPILGVDEPEAVIAKGAALLADSAGPLSFPVVSVGADAAAGTFSKVAGALIGAFVVVGLIIGYGVQALTPSPDDTSGVSPAVTSGLQTTDSQVAVTSEPAPPIETETGPSFPTYESAQVPTTTARRVDPPVVTTTIVRPPITTTPPPPSTTTTPKKPGPTLRPAPDLPLIPWPEIEKWLPRPPQLGPTDSVTETNATTESSAPESPEPPFAPTPFGLLPH</sequence>
<dbReference type="InterPro" id="IPR013126">
    <property type="entry name" value="Hsp_70_fam"/>
</dbReference>
<dbReference type="PANTHER" id="PTHR42749:SF1">
    <property type="entry name" value="CELL SHAPE-DETERMINING PROTEIN MREB"/>
    <property type="match status" value="1"/>
</dbReference>
<dbReference type="EMBL" id="VCQU01000004">
    <property type="protein sequence ID" value="NMN96210.1"/>
    <property type="molecule type" value="Genomic_DNA"/>
</dbReference>
<accession>A0A848KJ10</accession>
<keyword evidence="1" id="KW-0547">Nucleotide-binding</keyword>
<dbReference type="InterPro" id="IPR043129">
    <property type="entry name" value="ATPase_NBD"/>
</dbReference>
<feature type="region of interest" description="Disordered" evidence="4">
    <location>
        <begin position="335"/>
        <end position="388"/>
    </location>
</feature>
<feature type="compositionally biased region" description="Pro residues" evidence="4">
    <location>
        <begin position="420"/>
        <end position="435"/>
    </location>
</feature>
<dbReference type="Gene3D" id="3.30.420.40">
    <property type="match status" value="2"/>
</dbReference>
<feature type="region of interest" description="Disordered" evidence="4">
    <location>
        <begin position="400"/>
        <end position="484"/>
    </location>
</feature>
<dbReference type="PANTHER" id="PTHR42749">
    <property type="entry name" value="CELL SHAPE-DETERMINING PROTEIN MREB"/>
    <property type="match status" value="1"/>
</dbReference>
<dbReference type="Gene3D" id="3.90.640.10">
    <property type="entry name" value="Actin, Chain A, domain 4"/>
    <property type="match status" value="1"/>
</dbReference>
<dbReference type="GO" id="GO:0140662">
    <property type="term" value="F:ATP-dependent protein folding chaperone"/>
    <property type="evidence" value="ECO:0007669"/>
    <property type="project" value="InterPro"/>
</dbReference>
<feature type="compositionally biased region" description="Polar residues" evidence="4">
    <location>
        <begin position="371"/>
        <end position="382"/>
    </location>
</feature>
<dbReference type="RefSeq" id="WP_169587853.1">
    <property type="nucleotide sequence ID" value="NZ_VCQU01000004.1"/>
</dbReference>
<protein>
    <recommendedName>
        <fullName evidence="7">Hsp70 protein</fullName>
    </recommendedName>
</protein>
<dbReference type="AlphaFoldDB" id="A0A848KJ10"/>
<keyword evidence="3" id="KW-0143">Chaperone</keyword>
<evidence type="ECO:0000256" key="4">
    <source>
        <dbReference type="SAM" id="MobiDB-lite"/>
    </source>
</evidence>
<evidence type="ECO:0000256" key="1">
    <source>
        <dbReference type="ARBA" id="ARBA00022741"/>
    </source>
</evidence>
<dbReference type="SUPFAM" id="SSF53067">
    <property type="entry name" value="Actin-like ATPase domain"/>
    <property type="match status" value="1"/>
</dbReference>
<keyword evidence="6" id="KW-1185">Reference proteome</keyword>
<feature type="compositionally biased region" description="Polar residues" evidence="4">
    <location>
        <begin position="335"/>
        <end position="359"/>
    </location>
</feature>
<organism evidence="5 6">
    <name type="scientific">Antrihabitans stalactiti</name>
    <dbReference type="NCBI Taxonomy" id="2584121"/>
    <lineage>
        <taxon>Bacteria</taxon>
        <taxon>Bacillati</taxon>
        <taxon>Actinomycetota</taxon>
        <taxon>Actinomycetes</taxon>
        <taxon>Mycobacteriales</taxon>
        <taxon>Nocardiaceae</taxon>
        <taxon>Antrihabitans</taxon>
    </lineage>
</organism>
<keyword evidence="2" id="KW-0067">ATP-binding</keyword>
<dbReference type="GO" id="GO:0005524">
    <property type="term" value="F:ATP binding"/>
    <property type="evidence" value="ECO:0007669"/>
    <property type="project" value="UniProtKB-KW"/>
</dbReference>
<evidence type="ECO:0000256" key="3">
    <source>
        <dbReference type="ARBA" id="ARBA00023186"/>
    </source>
</evidence>
<gene>
    <name evidence="5" type="ORF">FGL95_14315</name>
</gene>
<evidence type="ECO:0000256" key="2">
    <source>
        <dbReference type="ARBA" id="ARBA00022840"/>
    </source>
</evidence>
<evidence type="ECO:0000313" key="5">
    <source>
        <dbReference type="EMBL" id="NMN96210.1"/>
    </source>
</evidence>
<evidence type="ECO:0008006" key="7">
    <source>
        <dbReference type="Google" id="ProtNLM"/>
    </source>
</evidence>
<reference evidence="5 6" key="1">
    <citation type="submission" date="2019-05" db="EMBL/GenBank/DDBJ databases">
        <authorList>
            <person name="Lee S.D."/>
        </authorList>
    </citation>
    <scope>NUCLEOTIDE SEQUENCE [LARGE SCALE GENOMIC DNA]</scope>
    <source>
        <strain evidence="5 6">YC2-7</strain>
    </source>
</reference>
<name>A0A848KJ10_9NOCA</name>
<reference evidence="5 6" key="2">
    <citation type="submission" date="2020-06" db="EMBL/GenBank/DDBJ databases">
        <title>Antribacter stalactiti gen. nov., sp. nov., a new member of the family Nacardiaceae isolated from a cave.</title>
        <authorList>
            <person name="Kim I.S."/>
        </authorList>
    </citation>
    <scope>NUCLEOTIDE SEQUENCE [LARGE SCALE GENOMIC DNA]</scope>
    <source>
        <strain evidence="5 6">YC2-7</strain>
    </source>
</reference>
<dbReference type="Pfam" id="PF00012">
    <property type="entry name" value="HSP70"/>
    <property type="match status" value="1"/>
</dbReference>
<dbReference type="Proteomes" id="UP000535543">
    <property type="component" value="Unassembled WGS sequence"/>
</dbReference>